<feature type="compositionally biased region" description="Basic and acidic residues" evidence="1">
    <location>
        <begin position="395"/>
        <end position="415"/>
    </location>
</feature>
<keyword evidence="2" id="KW-0489">Methyltransferase</keyword>
<sequence length="526" mass="57259">MSGTDTSVPETVLPAADTALDQPARAFDRIVRTSDAYRAQLRTTIHRMGLTGRKRTLLVLGCGSGAPVQGVVDEAPGWKVVALEESAELVGMARREPWPPDYWFLHGTLGTLDEVLRAEGIEPRFDAILVVFQMRHQRNLDDTLDYLLELLEPGAPLAVHEYSVRGDRAARLRWTAACWLDYLPRIRMRGRVPGMASFLWHSVLRFDSARTFKERMEVSGFTDVRVQTVGGWQEHVLYTFLGRKPEDEGDEPLDDLDAGDPASESAHDSAADGGTDTPPVASAPVPGPRPSPADRPEWGPVSRRDEPDDEVFDLDEEEDDTGYESRGGRGSDGDPDDLEADPAPTSYADMDEFADNHELDGTDYLDDPREVELFTHADPDAETPREGLPVVDARSAGEEVDARRRGEVRDARPDGEEPAEDSAADSAADSAEDSAAESTEEPAEGETTAEGTAASENPAAAEGTAATEAEAPVEGERPSDGGTAPAKARVRNLVRGSRRGSAATEPAGSPWLRRSEREAVRRERER</sequence>
<organism evidence="2 3">
    <name type="scientific">Pseudonocardia lutea</name>
    <dbReference type="NCBI Taxonomy" id="2172015"/>
    <lineage>
        <taxon>Bacteria</taxon>
        <taxon>Bacillati</taxon>
        <taxon>Actinomycetota</taxon>
        <taxon>Actinomycetes</taxon>
        <taxon>Pseudonocardiales</taxon>
        <taxon>Pseudonocardiaceae</taxon>
        <taxon>Pseudonocardia</taxon>
    </lineage>
</organism>
<feature type="compositionally biased region" description="Acidic residues" evidence="1">
    <location>
        <begin position="247"/>
        <end position="258"/>
    </location>
</feature>
<feature type="compositionally biased region" description="Acidic residues" evidence="1">
    <location>
        <begin position="307"/>
        <end position="322"/>
    </location>
</feature>
<dbReference type="Pfam" id="PF13489">
    <property type="entry name" value="Methyltransf_23"/>
    <property type="match status" value="1"/>
</dbReference>
<comment type="caution">
    <text evidence="2">The sequence shown here is derived from an EMBL/GenBank/DDBJ whole genome shotgun (WGS) entry which is preliminary data.</text>
</comment>
<evidence type="ECO:0000313" key="3">
    <source>
        <dbReference type="Proteomes" id="UP001596119"/>
    </source>
</evidence>
<dbReference type="EMBL" id="JBHSQK010000056">
    <property type="protein sequence ID" value="MFC5950844.1"/>
    <property type="molecule type" value="Genomic_DNA"/>
</dbReference>
<dbReference type="Gene3D" id="3.40.50.150">
    <property type="entry name" value="Vaccinia Virus protein VP39"/>
    <property type="match status" value="1"/>
</dbReference>
<dbReference type="GO" id="GO:0008168">
    <property type="term" value="F:methyltransferase activity"/>
    <property type="evidence" value="ECO:0007669"/>
    <property type="project" value="UniProtKB-KW"/>
</dbReference>
<dbReference type="Proteomes" id="UP001596119">
    <property type="component" value="Unassembled WGS sequence"/>
</dbReference>
<feature type="region of interest" description="Disordered" evidence="1">
    <location>
        <begin position="244"/>
        <end position="526"/>
    </location>
</feature>
<keyword evidence="3" id="KW-1185">Reference proteome</keyword>
<reference evidence="3" key="1">
    <citation type="journal article" date="2019" name="Int. J. Syst. Evol. Microbiol.">
        <title>The Global Catalogue of Microorganisms (GCM) 10K type strain sequencing project: providing services to taxonomists for standard genome sequencing and annotation.</title>
        <authorList>
            <consortium name="The Broad Institute Genomics Platform"/>
            <consortium name="The Broad Institute Genome Sequencing Center for Infectious Disease"/>
            <person name="Wu L."/>
            <person name="Ma J."/>
        </authorList>
    </citation>
    <scope>NUCLEOTIDE SEQUENCE [LARGE SCALE GENOMIC DNA]</scope>
    <source>
        <strain evidence="3">CGMCC 4.7397</strain>
    </source>
</reference>
<gene>
    <name evidence="2" type="ORF">ACFQH9_21470</name>
</gene>
<evidence type="ECO:0000313" key="2">
    <source>
        <dbReference type="EMBL" id="MFC5950844.1"/>
    </source>
</evidence>
<keyword evidence="2" id="KW-0808">Transferase</keyword>
<feature type="compositionally biased region" description="Basic and acidic residues" evidence="1">
    <location>
        <begin position="292"/>
        <end position="306"/>
    </location>
</feature>
<protein>
    <submittedName>
        <fullName evidence="2">Class I SAM-dependent methyltransferase</fullName>
    </submittedName>
</protein>
<dbReference type="CDD" id="cd02440">
    <property type="entry name" value="AdoMet_MTases"/>
    <property type="match status" value="1"/>
</dbReference>
<feature type="compositionally biased region" description="Basic and acidic residues" evidence="1">
    <location>
        <begin position="354"/>
        <end position="385"/>
    </location>
</feature>
<feature type="compositionally biased region" description="Acidic residues" evidence="1">
    <location>
        <begin position="430"/>
        <end position="444"/>
    </location>
</feature>
<name>A0ABW1IDK8_9PSEU</name>
<evidence type="ECO:0000256" key="1">
    <source>
        <dbReference type="SAM" id="MobiDB-lite"/>
    </source>
</evidence>
<dbReference type="GO" id="GO:0032259">
    <property type="term" value="P:methylation"/>
    <property type="evidence" value="ECO:0007669"/>
    <property type="project" value="UniProtKB-KW"/>
</dbReference>
<dbReference type="SUPFAM" id="SSF53335">
    <property type="entry name" value="S-adenosyl-L-methionine-dependent methyltransferases"/>
    <property type="match status" value="1"/>
</dbReference>
<feature type="compositionally biased region" description="Basic residues" evidence="1">
    <location>
        <begin position="488"/>
        <end position="498"/>
    </location>
</feature>
<proteinExistence type="predicted"/>
<feature type="compositionally biased region" description="Basic and acidic residues" evidence="1">
    <location>
        <begin position="513"/>
        <end position="526"/>
    </location>
</feature>
<accession>A0ABW1IDK8</accession>
<dbReference type="InterPro" id="IPR029063">
    <property type="entry name" value="SAM-dependent_MTases_sf"/>
</dbReference>
<dbReference type="RefSeq" id="WP_379568224.1">
    <property type="nucleotide sequence ID" value="NZ_JBHSQK010000056.1"/>
</dbReference>
<feature type="compositionally biased region" description="Low complexity" evidence="1">
    <location>
        <begin position="445"/>
        <end position="472"/>
    </location>
</feature>